<gene>
    <name evidence="2" type="ORF">EVAR_31269_1</name>
</gene>
<feature type="compositionally biased region" description="Polar residues" evidence="1">
    <location>
        <begin position="84"/>
        <end position="94"/>
    </location>
</feature>
<dbReference type="AlphaFoldDB" id="A0A4C1VTJ4"/>
<accession>A0A4C1VTJ4</accession>
<evidence type="ECO:0000313" key="3">
    <source>
        <dbReference type="Proteomes" id="UP000299102"/>
    </source>
</evidence>
<comment type="caution">
    <text evidence="2">The sequence shown here is derived from an EMBL/GenBank/DDBJ whole genome shotgun (WGS) entry which is preliminary data.</text>
</comment>
<sequence length="186" mass="20761">MPELWETTGQTSSPHAPPSLRRQERTIGPPSYGSRGISRKAIVPPEAPPPSAGLVGRARPPRATLALAQCRSEDNNSRPHRFVNNAQSRRLTCSSKHEKINSTRPKSRPQLALDECQKRKRNVRRQSSISESSILSQLRRSRRGERPLKSGAPKRRKSTVESAAIVTVERRPAAGNQIQFTSFTRQ</sequence>
<evidence type="ECO:0000313" key="2">
    <source>
        <dbReference type="EMBL" id="GBP41144.1"/>
    </source>
</evidence>
<evidence type="ECO:0000256" key="1">
    <source>
        <dbReference type="SAM" id="MobiDB-lite"/>
    </source>
</evidence>
<feature type="compositionally biased region" description="Polar residues" evidence="1">
    <location>
        <begin position="176"/>
        <end position="186"/>
    </location>
</feature>
<feature type="compositionally biased region" description="Low complexity" evidence="1">
    <location>
        <begin position="125"/>
        <end position="138"/>
    </location>
</feature>
<dbReference type="Proteomes" id="UP000299102">
    <property type="component" value="Unassembled WGS sequence"/>
</dbReference>
<organism evidence="2 3">
    <name type="scientific">Eumeta variegata</name>
    <name type="common">Bagworm moth</name>
    <name type="synonym">Eumeta japonica</name>
    <dbReference type="NCBI Taxonomy" id="151549"/>
    <lineage>
        <taxon>Eukaryota</taxon>
        <taxon>Metazoa</taxon>
        <taxon>Ecdysozoa</taxon>
        <taxon>Arthropoda</taxon>
        <taxon>Hexapoda</taxon>
        <taxon>Insecta</taxon>
        <taxon>Pterygota</taxon>
        <taxon>Neoptera</taxon>
        <taxon>Endopterygota</taxon>
        <taxon>Lepidoptera</taxon>
        <taxon>Glossata</taxon>
        <taxon>Ditrysia</taxon>
        <taxon>Tineoidea</taxon>
        <taxon>Psychidae</taxon>
        <taxon>Oiketicinae</taxon>
        <taxon>Eumeta</taxon>
    </lineage>
</organism>
<feature type="compositionally biased region" description="Low complexity" evidence="1">
    <location>
        <begin position="57"/>
        <end position="68"/>
    </location>
</feature>
<protein>
    <submittedName>
        <fullName evidence="2">Uncharacterized protein</fullName>
    </submittedName>
</protein>
<keyword evidence="3" id="KW-1185">Reference proteome</keyword>
<dbReference type="EMBL" id="BGZK01000394">
    <property type="protein sequence ID" value="GBP41144.1"/>
    <property type="molecule type" value="Genomic_DNA"/>
</dbReference>
<proteinExistence type="predicted"/>
<reference evidence="2 3" key="1">
    <citation type="journal article" date="2019" name="Commun. Biol.">
        <title>The bagworm genome reveals a unique fibroin gene that provides high tensile strength.</title>
        <authorList>
            <person name="Kono N."/>
            <person name="Nakamura H."/>
            <person name="Ohtoshi R."/>
            <person name="Tomita M."/>
            <person name="Numata K."/>
            <person name="Arakawa K."/>
        </authorList>
    </citation>
    <scope>NUCLEOTIDE SEQUENCE [LARGE SCALE GENOMIC DNA]</scope>
</reference>
<name>A0A4C1VTJ4_EUMVA</name>
<feature type="region of interest" description="Disordered" evidence="1">
    <location>
        <begin position="1"/>
        <end position="186"/>
    </location>
</feature>